<reference evidence="2" key="1">
    <citation type="journal article" name="BMC Genomics">
        <title>Long-read sequencing and de novo genome assembly of marine medaka (Oryzias melastigma).</title>
        <authorList>
            <person name="Liang P."/>
            <person name="Saqib H.S.A."/>
            <person name="Ni X."/>
            <person name="Shen Y."/>
        </authorList>
    </citation>
    <scope>NUCLEOTIDE SEQUENCE</scope>
    <source>
        <strain evidence="2">Bigg-433</strain>
    </source>
</reference>
<proteinExistence type="predicted"/>
<evidence type="ECO:0000313" key="3">
    <source>
        <dbReference type="Proteomes" id="UP000646548"/>
    </source>
</evidence>
<evidence type="ECO:0000256" key="1">
    <source>
        <dbReference type="SAM" id="MobiDB-lite"/>
    </source>
</evidence>
<dbReference type="Proteomes" id="UP000646548">
    <property type="component" value="Unassembled WGS sequence"/>
</dbReference>
<protein>
    <submittedName>
        <fullName evidence="2">Uncharacterized protein</fullName>
    </submittedName>
</protein>
<gene>
    <name evidence="2" type="ORF">FQA47_019847</name>
</gene>
<organism evidence="2 3">
    <name type="scientific">Oryzias melastigma</name>
    <name type="common">Marine medaka</name>
    <dbReference type="NCBI Taxonomy" id="30732"/>
    <lineage>
        <taxon>Eukaryota</taxon>
        <taxon>Metazoa</taxon>
        <taxon>Chordata</taxon>
        <taxon>Craniata</taxon>
        <taxon>Vertebrata</taxon>
        <taxon>Euteleostomi</taxon>
        <taxon>Actinopterygii</taxon>
        <taxon>Neopterygii</taxon>
        <taxon>Teleostei</taxon>
        <taxon>Neoteleostei</taxon>
        <taxon>Acanthomorphata</taxon>
        <taxon>Ovalentaria</taxon>
        <taxon>Atherinomorphae</taxon>
        <taxon>Beloniformes</taxon>
        <taxon>Adrianichthyidae</taxon>
        <taxon>Oryziinae</taxon>
        <taxon>Oryzias</taxon>
    </lineage>
</organism>
<name>A0A834KY95_ORYME</name>
<sequence length="69" mass="7402">MTPTLLRSVSSNRAPFSAHCRAADADHVTKRSGLPSFLSRVSPSSTNGRERSGLRGGNVLLQQARVLLL</sequence>
<feature type="region of interest" description="Disordered" evidence="1">
    <location>
        <begin position="35"/>
        <end position="56"/>
    </location>
</feature>
<accession>A0A834KY95</accession>
<dbReference type="EMBL" id="WKFB01000105">
    <property type="protein sequence ID" value="KAF6735400.1"/>
    <property type="molecule type" value="Genomic_DNA"/>
</dbReference>
<dbReference type="AlphaFoldDB" id="A0A834KY95"/>
<comment type="caution">
    <text evidence="2">The sequence shown here is derived from an EMBL/GenBank/DDBJ whole genome shotgun (WGS) entry which is preliminary data.</text>
</comment>
<evidence type="ECO:0000313" key="2">
    <source>
        <dbReference type="EMBL" id="KAF6735400.1"/>
    </source>
</evidence>